<dbReference type="GO" id="GO:0042274">
    <property type="term" value="P:ribosomal small subunit biogenesis"/>
    <property type="evidence" value="ECO:0007669"/>
    <property type="project" value="TreeGrafter"/>
</dbReference>
<evidence type="ECO:0000256" key="2">
    <source>
        <dbReference type="ARBA" id="ARBA00004604"/>
    </source>
</evidence>
<gene>
    <name evidence="15" type="primary">LOC118898277</name>
</gene>
<evidence type="ECO:0000256" key="1">
    <source>
        <dbReference type="ARBA" id="ARBA00004496"/>
    </source>
</evidence>
<accession>A0A8B8Y4Q1</accession>
<dbReference type="GO" id="GO:0003682">
    <property type="term" value="F:chromatin binding"/>
    <property type="evidence" value="ECO:0007669"/>
    <property type="project" value="TreeGrafter"/>
</dbReference>
<organism evidence="14 15">
    <name type="scientific">Balaenoptera musculus</name>
    <name type="common">Blue whale</name>
    <dbReference type="NCBI Taxonomy" id="9771"/>
    <lineage>
        <taxon>Eukaryota</taxon>
        <taxon>Metazoa</taxon>
        <taxon>Chordata</taxon>
        <taxon>Craniata</taxon>
        <taxon>Vertebrata</taxon>
        <taxon>Euteleostomi</taxon>
        <taxon>Mammalia</taxon>
        <taxon>Eutheria</taxon>
        <taxon>Laurasiatheria</taxon>
        <taxon>Artiodactyla</taxon>
        <taxon>Whippomorpha</taxon>
        <taxon>Cetacea</taxon>
        <taxon>Mysticeti</taxon>
        <taxon>Balaenopteridae</taxon>
        <taxon>Balaenoptera</taxon>
    </lineage>
</organism>
<evidence type="ECO:0000259" key="13">
    <source>
        <dbReference type="Pfam" id="PF16276"/>
    </source>
</evidence>
<dbReference type="GO" id="GO:1990904">
    <property type="term" value="C:ribonucleoprotein complex"/>
    <property type="evidence" value="ECO:0007669"/>
    <property type="project" value="TreeGrafter"/>
</dbReference>
<evidence type="ECO:0000256" key="4">
    <source>
        <dbReference type="ARBA" id="ARBA00010744"/>
    </source>
</evidence>
<dbReference type="GO" id="GO:0042802">
    <property type="term" value="F:identical protein binding"/>
    <property type="evidence" value="ECO:0007669"/>
    <property type="project" value="UniProtKB-ARBA"/>
</dbReference>
<dbReference type="SUPFAM" id="SSF69203">
    <property type="entry name" value="Nucleoplasmin-like core domain"/>
    <property type="match status" value="1"/>
</dbReference>
<dbReference type="GO" id="GO:0042273">
    <property type="term" value="P:ribosomal large subunit biogenesis"/>
    <property type="evidence" value="ECO:0007669"/>
    <property type="project" value="TreeGrafter"/>
</dbReference>
<evidence type="ECO:0000259" key="12">
    <source>
        <dbReference type="Pfam" id="PF03066"/>
    </source>
</evidence>
<dbReference type="GO" id="GO:0045944">
    <property type="term" value="P:positive regulation of transcription by RNA polymerase II"/>
    <property type="evidence" value="ECO:0007669"/>
    <property type="project" value="TreeGrafter"/>
</dbReference>
<keyword evidence="6" id="KW-0963">Cytoplasm</keyword>
<evidence type="ECO:0000313" key="15">
    <source>
        <dbReference type="RefSeq" id="XP_036714350.1"/>
    </source>
</evidence>
<dbReference type="Pfam" id="PF03066">
    <property type="entry name" value="Nucleoplasmin"/>
    <property type="match status" value="1"/>
</dbReference>
<evidence type="ECO:0000256" key="7">
    <source>
        <dbReference type="ARBA" id="ARBA00022553"/>
    </source>
</evidence>
<dbReference type="KEGG" id="bmus:118898277"/>
<dbReference type="InterPro" id="IPR036824">
    <property type="entry name" value="Nucleoplasmin_core_dom_sf"/>
</dbReference>
<feature type="compositionally biased region" description="Acidic residues" evidence="11">
    <location>
        <begin position="161"/>
        <end position="182"/>
    </location>
</feature>
<dbReference type="FunFam" id="1.10.10.2100:FF:000001">
    <property type="entry name" value="Nucleophosmin 1"/>
    <property type="match status" value="1"/>
</dbReference>
<dbReference type="GO" id="GO:0005737">
    <property type="term" value="C:cytoplasm"/>
    <property type="evidence" value="ECO:0007669"/>
    <property type="project" value="UniProtKB-SubCell"/>
</dbReference>
<dbReference type="GeneID" id="118898277"/>
<comment type="similarity">
    <text evidence="4">Belongs to the nucleoplasmin family.</text>
</comment>
<keyword evidence="8" id="KW-0694">RNA-binding</keyword>
<dbReference type="AlphaFoldDB" id="A0A8B8Y4Q1"/>
<dbReference type="OrthoDB" id="9946910at2759"/>
<dbReference type="GO" id="GO:0005730">
    <property type="term" value="C:nucleolus"/>
    <property type="evidence" value="ECO:0007669"/>
    <property type="project" value="UniProtKB-SubCell"/>
</dbReference>
<dbReference type="GO" id="GO:0042127">
    <property type="term" value="P:regulation of cell population proliferation"/>
    <property type="evidence" value="ECO:0007669"/>
    <property type="project" value="UniProtKB-ARBA"/>
</dbReference>
<dbReference type="Pfam" id="PF16276">
    <property type="entry name" value="NPM1-C"/>
    <property type="match status" value="1"/>
</dbReference>
<dbReference type="GO" id="GO:0000055">
    <property type="term" value="P:ribosomal large subunit export from nucleus"/>
    <property type="evidence" value="ECO:0007669"/>
    <property type="project" value="TreeGrafter"/>
</dbReference>
<dbReference type="RefSeq" id="XP_036714350.1">
    <property type="nucleotide sequence ID" value="XM_036858455.1"/>
</dbReference>
<feature type="domain" description="Nucleoplasmin core" evidence="12">
    <location>
        <begin position="18"/>
        <end position="117"/>
    </location>
</feature>
<dbReference type="PANTHER" id="PTHR22747">
    <property type="entry name" value="NUCLEOPLASMIN"/>
    <property type="match status" value="1"/>
</dbReference>
<dbReference type="GO" id="GO:0005654">
    <property type="term" value="C:nucleoplasm"/>
    <property type="evidence" value="ECO:0007669"/>
    <property type="project" value="UniProtKB-SubCell"/>
</dbReference>
<dbReference type="FunFam" id="2.60.120.340:FF:000001">
    <property type="entry name" value="Nucleophosmin 1"/>
    <property type="match status" value="1"/>
</dbReference>
<proteinExistence type="inferred from homology"/>
<sequence length="259" mass="28861">MEDLMDMDMSPLGTQNYLFSCELKADKDYHCKVDNDENEHQLSSRTVSLGAGAKDELHIVEAEEMNYEGGPIKVTLAALKMSVQPTVSLGGFEITPPVVLWLKCGSGPVHISRQHLVAVEEDAESEDEEKEDVKLLSIPRKHSAPGSGSKFPQKKVKLAADEEDDDDEDDDDDDDFNDEEAEEKLQSKGQESFKKQKKTPKTPKGPSSVEDIKVKVQASIEKGGSLPKAEAKFINYVKNCFQMTDQEAIQNLWQWSKSL</sequence>
<protein>
    <recommendedName>
        <fullName evidence="5">Nucleophosmin</fullName>
    </recommendedName>
</protein>
<feature type="compositionally biased region" description="Acidic residues" evidence="11">
    <location>
        <begin position="119"/>
        <end position="130"/>
    </location>
</feature>
<evidence type="ECO:0000256" key="11">
    <source>
        <dbReference type="SAM" id="MobiDB-lite"/>
    </source>
</evidence>
<evidence type="ECO:0000256" key="10">
    <source>
        <dbReference type="ARBA" id="ARBA00023242"/>
    </source>
</evidence>
<dbReference type="GO" id="GO:0042393">
    <property type="term" value="F:histone binding"/>
    <property type="evidence" value="ECO:0007669"/>
    <property type="project" value="TreeGrafter"/>
</dbReference>
<evidence type="ECO:0000313" key="14">
    <source>
        <dbReference type="Proteomes" id="UP000694857"/>
    </source>
</evidence>
<evidence type="ECO:0000256" key="3">
    <source>
        <dbReference type="ARBA" id="ARBA00004642"/>
    </source>
</evidence>
<keyword evidence="10" id="KW-0539">Nucleus</keyword>
<evidence type="ECO:0000256" key="9">
    <source>
        <dbReference type="ARBA" id="ARBA00023186"/>
    </source>
</evidence>
<dbReference type="Gene3D" id="1.10.10.2100">
    <property type="match status" value="1"/>
</dbReference>
<dbReference type="GO" id="GO:0000056">
    <property type="term" value="P:ribosomal small subunit export from nucleus"/>
    <property type="evidence" value="ECO:0007669"/>
    <property type="project" value="TreeGrafter"/>
</dbReference>
<dbReference type="InterPro" id="IPR024057">
    <property type="entry name" value="Nucleoplasmin_core_dom"/>
</dbReference>
<feature type="domain" description="Nucleophosmin C-terminal" evidence="13">
    <location>
        <begin position="210"/>
        <end position="258"/>
    </location>
</feature>
<dbReference type="GO" id="GO:0006338">
    <property type="term" value="P:chromatin remodeling"/>
    <property type="evidence" value="ECO:0007669"/>
    <property type="project" value="TreeGrafter"/>
</dbReference>
<feature type="region of interest" description="Disordered" evidence="11">
    <location>
        <begin position="119"/>
        <end position="211"/>
    </location>
</feature>
<dbReference type="GO" id="GO:0005813">
    <property type="term" value="C:centrosome"/>
    <property type="evidence" value="ECO:0007669"/>
    <property type="project" value="TreeGrafter"/>
</dbReference>
<dbReference type="GO" id="GO:0043066">
    <property type="term" value="P:negative regulation of apoptotic process"/>
    <property type="evidence" value="ECO:0007669"/>
    <property type="project" value="UniProtKB-ARBA"/>
</dbReference>
<keyword evidence="9" id="KW-0143">Chaperone</keyword>
<evidence type="ECO:0000256" key="6">
    <source>
        <dbReference type="ARBA" id="ARBA00022490"/>
    </source>
</evidence>
<dbReference type="GO" id="GO:0003723">
    <property type="term" value="F:RNA binding"/>
    <property type="evidence" value="ECO:0007669"/>
    <property type="project" value="UniProtKB-KW"/>
</dbReference>
<dbReference type="Gene3D" id="2.60.120.340">
    <property type="entry name" value="Nucleoplasmin core domain"/>
    <property type="match status" value="1"/>
</dbReference>
<dbReference type="InterPro" id="IPR032569">
    <property type="entry name" value="NPM1_C"/>
</dbReference>
<evidence type="ECO:0000256" key="8">
    <source>
        <dbReference type="ARBA" id="ARBA00022884"/>
    </source>
</evidence>
<dbReference type="Proteomes" id="UP000694857">
    <property type="component" value="Chromosome 7"/>
</dbReference>
<dbReference type="InterPro" id="IPR004301">
    <property type="entry name" value="Nucleoplasmin"/>
</dbReference>
<evidence type="ECO:0000256" key="5">
    <source>
        <dbReference type="ARBA" id="ARBA00020749"/>
    </source>
</evidence>
<dbReference type="PANTHER" id="PTHR22747:SF28">
    <property type="entry name" value="NUCLEOPHOSMIN"/>
    <property type="match status" value="1"/>
</dbReference>
<keyword evidence="7" id="KW-0597">Phosphoprotein</keyword>
<feature type="compositionally biased region" description="Basic and acidic residues" evidence="11">
    <location>
        <begin position="183"/>
        <end position="194"/>
    </location>
</feature>
<keyword evidence="14" id="KW-1185">Reference proteome</keyword>
<comment type="subcellular location">
    <subcellularLocation>
        <location evidence="1">Cytoplasm</location>
    </subcellularLocation>
    <subcellularLocation>
        <location evidence="2">Nucleus</location>
        <location evidence="2">Nucleolus</location>
    </subcellularLocation>
    <subcellularLocation>
        <location evidence="3">Nucleus</location>
        <location evidence="3">Nucleoplasm</location>
    </subcellularLocation>
</comment>
<reference evidence="15" key="1">
    <citation type="submission" date="2025-08" db="UniProtKB">
        <authorList>
            <consortium name="RefSeq"/>
        </authorList>
    </citation>
    <scope>IDENTIFICATION</scope>
    <source>
        <tissue evidence="15">Epidermis and Blubber</tissue>
    </source>
</reference>
<name>A0A8B8Y4Q1_BALMU</name>
<dbReference type="GO" id="GO:0010824">
    <property type="term" value="P:regulation of centrosome duplication"/>
    <property type="evidence" value="ECO:0007669"/>
    <property type="project" value="TreeGrafter"/>
</dbReference>